<dbReference type="SUPFAM" id="SSF53756">
    <property type="entry name" value="UDP-Glycosyltransferase/glycogen phosphorylase"/>
    <property type="match status" value="1"/>
</dbReference>
<gene>
    <name evidence="1" type="ORF">ACFSTG_08480</name>
</gene>
<keyword evidence="2" id="KW-1185">Reference proteome</keyword>
<dbReference type="EMBL" id="JBHULT010000008">
    <property type="protein sequence ID" value="MFD2517925.1"/>
    <property type="molecule type" value="Genomic_DNA"/>
</dbReference>
<dbReference type="RefSeq" id="WP_380751066.1">
    <property type="nucleotide sequence ID" value="NZ_JBHULT010000008.1"/>
</dbReference>
<comment type="caution">
    <text evidence="1">The sequence shown here is derived from an EMBL/GenBank/DDBJ whole genome shotgun (WGS) entry which is preliminary data.</text>
</comment>
<name>A0ABW5J0E1_9FLAO</name>
<protein>
    <submittedName>
        <fullName evidence="1">UDP-glycosyltransferase</fullName>
    </submittedName>
</protein>
<organism evidence="1 2">
    <name type="scientific">Salinimicrobium flavum</name>
    <dbReference type="NCBI Taxonomy" id="1737065"/>
    <lineage>
        <taxon>Bacteria</taxon>
        <taxon>Pseudomonadati</taxon>
        <taxon>Bacteroidota</taxon>
        <taxon>Flavobacteriia</taxon>
        <taxon>Flavobacteriales</taxon>
        <taxon>Flavobacteriaceae</taxon>
        <taxon>Salinimicrobium</taxon>
    </lineage>
</organism>
<evidence type="ECO:0000313" key="2">
    <source>
        <dbReference type="Proteomes" id="UP001597468"/>
    </source>
</evidence>
<reference evidence="2" key="1">
    <citation type="journal article" date="2019" name="Int. J. Syst. Evol. Microbiol.">
        <title>The Global Catalogue of Microorganisms (GCM) 10K type strain sequencing project: providing services to taxonomists for standard genome sequencing and annotation.</title>
        <authorList>
            <consortium name="The Broad Institute Genomics Platform"/>
            <consortium name="The Broad Institute Genome Sequencing Center for Infectious Disease"/>
            <person name="Wu L."/>
            <person name="Ma J."/>
        </authorList>
    </citation>
    <scope>NUCLEOTIDE SEQUENCE [LARGE SCALE GENOMIC DNA]</scope>
    <source>
        <strain evidence="2">KCTC 42585</strain>
    </source>
</reference>
<accession>A0ABW5J0E1</accession>
<proteinExistence type="predicted"/>
<evidence type="ECO:0000313" key="1">
    <source>
        <dbReference type="EMBL" id="MFD2517925.1"/>
    </source>
</evidence>
<sequence>MKISGKSNIRNNLEISAKLKKIFVLIPDGVGLRNFVYSSFPEIAAGEGMEIVYWNQTSKNLKKEGLQEIKLKGKPGIFTDLFKRAKIENELNCFKERFKDPVYDTYKFPSSSVGIKNKLKNRIVRFLIGLYPGQKGVRKLQEKMEQSERRSFFYSQCRTLLEKEKPALLFCTNQRPIKALAPILAARDLGIKTGCFIFSWDNLPKATKIMNTDYYFVWSELMKDELLKYYPDIQPEQIKITGSPQFEVHFENEYKWERKQFFDTFGLDNKRKYLCFSGDDITTSPGDHEYLEDVARAVEKLNSQGENLGIIFRRSPVDLSDRYDRVLDVYKSIITPIAPAWEKKGDNWNEVIPKEEDQTIQANTIAHSFMVINLGSSMVFDYASYSKPCAFINYNPGGAEMLKDVAVIYDYVHFRSMPEGAVYWINDRNEVDKVIKQVLELKAGNVIQNAEVWFKRINKQPADKATDRISNYLKELIKN</sequence>
<dbReference type="Proteomes" id="UP001597468">
    <property type="component" value="Unassembled WGS sequence"/>
</dbReference>